<proteinExistence type="predicted"/>
<protein>
    <submittedName>
        <fullName evidence="1">Unannotated protein</fullName>
    </submittedName>
</protein>
<reference evidence="1" key="1">
    <citation type="submission" date="2020-05" db="EMBL/GenBank/DDBJ databases">
        <authorList>
            <person name="Chiriac C."/>
            <person name="Salcher M."/>
            <person name="Ghai R."/>
            <person name="Kavagutti S V."/>
        </authorList>
    </citation>
    <scope>NUCLEOTIDE SEQUENCE</scope>
</reference>
<sequence length="52" mass="5866">MDLMERRGFHSLNLTPAPAKESAALPLVFMYDLALPTCVALRRNNVDYTSVR</sequence>
<dbReference type="AlphaFoldDB" id="A0A6J7XT79"/>
<evidence type="ECO:0000313" key="1">
    <source>
        <dbReference type="EMBL" id="CAB5239017.1"/>
    </source>
</evidence>
<name>A0A6J7XT79_9ZZZZ</name>
<gene>
    <name evidence="1" type="ORF">UFOPK3554_00032</name>
</gene>
<dbReference type="EMBL" id="CAFBSG010000001">
    <property type="protein sequence ID" value="CAB5239017.1"/>
    <property type="molecule type" value="Genomic_DNA"/>
</dbReference>
<organism evidence="1">
    <name type="scientific">freshwater metagenome</name>
    <dbReference type="NCBI Taxonomy" id="449393"/>
    <lineage>
        <taxon>unclassified sequences</taxon>
        <taxon>metagenomes</taxon>
        <taxon>ecological metagenomes</taxon>
    </lineage>
</organism>
<accession>A0A6J7XT79</accession>